<accession>A0ABT1A612</accession>
<sequence length="144" mass="15061">MDRSRPSLRRPARRPLGLSAPALVGLALLAVPRVVLHDLDLITEGTFVNGLFVFVPPAVWVLVAVAKRVPNPFATVLVVGVIHGVFLVVVHQLLWETMDLPAAASTPFARAAAVVAGLLTGVLVGAVAGALAWGVDRLVAARRG</sequence>
<dbReference type="RefSeq" id="WP_252442358.1">
    <property type="nucleotide sequence ID" value="NZ_JAGSOV010000054.1"/>
</dbReference>
<name>A0ABT1A612_9PSEU</name>
<reference evidence="2" key="1">
    <citation type="submission" date="2021-04" db="EMBL/GenBank/DDBJ databases">
        <title>Pseudonocardia sp. nov., isolated from sandy soil of mangrove forest.</title>
        <authorList>
            <person name="Zan Z."/>
            <person name="Huang R."/>
            <person name="Liu W."/>
        </authorList>
    </citation>
    <scope>NUCLEOTIDE SEQUENCE</scope>
    <source>
        <strain evidence="2">S2-4</strain>
    </source>
</reference>
<keyword evidence="1" id="KW-0472">Membrane</keyword>
<keyword evidence="3" id="KW-1185">Reference proteome</keyword>
<protein>
    <submittedName>
        <fullName evidence="2">Uncharacterized protein</fullName>
    </submittedName>
</protein>
<feature type="transmembrane region" description="Helical" evidence="1">
    <location>
        <begin position="46"/>
        <end position="66"/>
    </location>
</feature>
<comment type="caution">
    <text evidence="2">The sequence shown here is derived from an EMBL/GenBank/DDBJ whole genome shotgun (WGS) entry which is preliminary data.</text>
</comment>
<evidence type="ECO:0000256" key="1">
    <source>
        <dbReference type="SAM" id="Phobius"/>
    </source>
</evidence>
<evidence type="ECO:0000313" key="3">
    <source>
        <dbReference type="Proteomes" id="UP001165283"/>
    </source>
</evidence>
<dbReference type="Proteomes" id="UP001165283">
    <property type="component" value="Unassembled WGS sequence"/>
</dbReference>
<gene>
    <name evidence="2" type="ORF">KDL28_25475</name>
</gene>
<proteinExistence type="predicted"/>
<keyword evidence="1" id="KW-1133">Transmembrane helix</keyword>
<dbReference type="EMBL" id="JAGSOV010000054">
    <property type="protein sequence ID" value="MCO1658421.1"/>
    <property type="molecule type" value="Genomic_DNA"/>
</dbReference>
<feature type="transmembrane region" description="Helical" evidence="1">
    <location>
        <begin position="114"/>
        <end position="135"/>
    </location>
</feature>
<organism evidence="2 3">
    <name type="scientific">Pseudonocardia humida</name>
    <dbReference type="NCBI Taxonomy" id="2800819"/>
    <lineage>
        <taxon>Bacteria</taxon>
        <taxon>Bacillati</taxon>
        <taxon>Actinomycetota</taxon>
        <taxon>Actinomycetes</taxon>
        <taxon>Pseudonocardiales</taxon>
        <taxon>Pseudonocardiaceae</taxon>
        <taxon>Pseudonocardia</taxon>
    </lineage>
</organism>
<keyword evidence="1" id="KW-0812">Transmembrane</keyword>
<evidence type="ECO:0000313" key="2">
    <source>
        <dbReference type="EMBL" id="MCO1658421.1"/>
    </source>
</evidence>
<feature type="transmembrane region" description="Helical" evidence="1">
    <location>
        <begin position="73"/>
        <end position="94"/>
    </location>
</feature>